<evidence type="ECO:0000313" key="2">
    <source>
        <dbReference type="EMBL" id="EFN64858.1"/>
    </source>
</evidence>
<gene>
    <name evidence="2" type="ORF">EAG_03629</name>
</gene>
<dbReference type="AlphaFoldDB" id="E2AP26"/>
<keyword evidence="3" id="KW-1185">Reference proteome</keyword>
<proteinExistence type="predicted"/>
<sequence length="304" mass="35478">MRRIENEGKPGEKVREWVHSGERRSENKKDLRVTQEARQQLESLDFQDSSVLPTTPSSRRHHRCRHLCASFSQLVLKVVSYLFMNYATRPAGSKADALHVTYRWRNFLSATTRIRCYPGLGAGRINGSIDPRSHARDTQLMRNFLSAIKTHMVQCCLIYDLSKAGTHYRNITNILSMSSKQNVIELHVQKYHLSCDAISSWLIVIALSLAICGTVNELTSYRFYARFCRMFQRFIGDTMMYKNRRPNEQPEARENNKQEFEKGYKIPNEIFEMQKNIIELIYNCELENEIQTNLLKTTLDEQIL</sequence>
<accession>E2AP26</accession>
<evidence type="ECO:0000256" key="1">
    <source>
        <dbReference type="SAM" id="MobiDB-lite"/>
    </source>
</evidence>
<feature type="region of interest" description="Disordered" evidence="1">
    <location>
        <begin position="1"/>
        <end position="34"/>
    </location>
</feature>
<dbReference type="Proteomes" id="UP000000311">
    <property type="component" value="Unassembled WGS sequence"/>
</dbReference>
<organism evidence="3">
    <name type="scientific">Camponotus floridanus</name>
    <name type="common">Florida carpenter ant</name>
    <dbReference type="NCBI Taxonomy" id="104421"/>
    <lineage>
        <taxon>Eukaryota</taxon>
        <taxon>Metazoa</taxon>
        <taxon>Ecdysozoa</taxon>
        <taxon>Arthropoda</taxon>
        <taxon>Hexapoda</taxon>
        <taxon>Insecta</taxon>
        <taxon>Pterygota</taxon>
        <taxon>Neoptera</taxon>
        <taxon>Endopterygota</taxon>
        <taxon>Hymenoptera</taxon>
        <taxon>Apocrita</taxon>
        <taxon>Aculeata</taxon>
        <taxon>Formicoidea</taxon>
        <taxon>Formicidae</taxon>
        <taxon>Formicinae</taxon>
        <taxon>Camponotus</taxon>
    </lineage>
</organism>
<reference evidence="2 3" key="1">
    <citation type="journal article" date="2010" name="Science">
        <title>Genomic comparison of the ants Camponotus floridanus and Harpegnathos saltator.</title>
        <authorList>
            <person name="Bonasio R."/>
            <person name="Zhang G."/>
            <person name="Ye C."/>
            <person name="Mutti N.S."/>
            <person name="Fang X."/>
            <person name="Qin N."/>
            <person name="Donahue G."/>
            <person name="Yang P."/>
            <person name="Li Q."/>
            <person name="Li C."/>
            <person name="Zhang P."/>
            <person name="Huang Z."/>
            <person name="Berger S.L."/>
            <person name="Reinberg D."/>
            <person name="Wang J."/>
            <person name="Liebig J."/>
        </authorList>
    </citation>
    <scope>NUCLEOTIDE SEQUENCE [LARGE SCALE GENOMIC DNA]</scope>
    <source>
        <strain evidence="3">C129</strain>
    </source>
</reference>
<dbReference type="EMBL" id="GL441439">
    <property type="protein sequence ID" value="EFN64858.1"/>
    <property type="molecule type" value="Genomic_DNA"/>
</dbReference>
<name>E2AP26_CAMFO</name>
<dbReference type="InParanoid" id="E2AP26"/>
<protein>
    <submittedName>
        <fullName evidence="2">Uncharacterized protein</fullName>
    </submittedName>
</protein>
<evidence type="ECO:0000313" key="3">
    <source>
        <dbReference type="Proteomes" id="UP000000311"/>
    </source>
</evidence>